<dbReference type="InterPro" id="IPR037679">
    <property type="entry name" value="Apc5"/>
</dbReference>
<dbReference type="PANTHER" id="PTHR12830">
    <property type="entry name" value="ANAPHASE-PROMOTING COMPLEX SUBUNIT 5"/>
    <property type="match status" value="1"/>
</dbReference>
<evidence type="ECO:0000256" key="5">
    <source>
        <dbReference type="SAM" id="MobiDB-lite"/>
    </source>
</evidence>
<evidence type="ECO:0008006" key="8">
    <source>
        <dbReference type="Google" id="ProtNLM"/>
    </source>
</evidence>
<evidence type="ECO:0000256" key="2">
    <source>
        <dbReference type="ARBA" id="ARBA00022776"/>
    </source>
</evidence>
<keyword evidence="4" id="KW-0131">Cell cycle</keyword>
<dbReference type="GO" id="GO:0045842">
    <property type="term" value="P:positive regulation of mitotic metaphase/anaphase transition"/>
    <property type="evidence" value="ECO:0007669"/>
    <property type="project" value="TreeGrafter"/>
</dbReference>
<dbReference type="GO" id="GO:0031145">
    <property type="term" value="P:anaphase-promoting complex-dependent catabolic process"/>
    <property type="evidence" value="ECO:0007669"/>
    <property type="project" value="TreeGrafter"/>
</dbReference>
<feature type="non-terminal residue" evidence="6">
    <location>
        <position position="1"/>
    </location>
</feature>
<dbReference type="GO" id="GO:0051301">
    <property type="term" value="P:cell division"/>
    <property type="evidence" value="ECO:0007669"/>
    <property type="project" value="UniProtKB-KW"/>
</dbReference>
<accession>A0A9W7DW75</accession>
<evidence type="ECO:0000256" key="3">
    <source>
        <dbReference type="ARBA" id="ARBA00022786"/>
    </source>
</evidence>
<comment type="caution">
    <text evidence="6">The sequence shown here is derived from an EMBL/GenBank/DDBJ whole genome shotgun (WGS) entry which is preliminary data.</text>
</comment>
<name>A0A9W7DW75_9STRA</name>
<dbReference type="GO" id="GO:0070979">
    <property type="term" value="P:protein K11-linked ubiquitination"/>
    <property type="evidence" value="ECO:0007669"/>
    <property type="project" value="TreeGrafter"/>
</dbReference>
<evidence type="ECO:0000256" key="1">
    <source>
        <dbReference type="ARBA" id="ARBA00022618"/>
    </source>
</evidence>
<feature type="region of interest" description="Disordered" evidence="5">
    <location>
        <begin position="85"/>
        <end position="111"/>
    </location>
</feature>
<evidence type="ECO:0000313" key="7">
    <source>
        <dbReference type="Proteomes" id="UP001165082"/>
    </source>
</evidence>
<dbReference type="Proteomes" id="UP001165082">
    <property type="component" value="Unassembled WGS sequence"/>
</dbReference>
<keyword evidence="1" id="KW-0132">Cell division</keyword>
<dbReference type="AlphaFoldDB" id="A0A9W7DW75"/>
<evidence type="ECO:0000256" key="4">
    <source>
        <dbReference type="ARBA" id="ARBA00023306"/>
    </source>
</evidence>
<dbReference type="EMBL" id="BRXZ01002041">
    <property type="protein sequence ID" value="GMH52963.1"/>
    <property type="molecule type" value="Genomic_DNA"/>
</dbReference>
<protein>
    <recommendedName>
        <fullName evidence="8">Anaphase-promoting complex subunit 5</fullName>
    </recommendedName>
</protein>
<reference evidence="6" key="1">
    <citation type="submission" date="2022-07" db="EMBL/GenBank/DDBJ databases">
        <title>Genome analysis of Parmales, a sister group of diatoms, reveals the evolutionary specialization of diatoms from phago-mixotrophs to photoautotrophs.</title>
        <authorList>
            <person name="Ban H."/>
            <person name="Sato S."/>
            <person name="Yoshikawa S."/>
            <person name="Kazumasa Y."/>
            <person name="Nakamura Y."/>
            <person name="Ichinomiya M."/>
            <person name="Saitoh K."/>
            <person name="Sato N."/>
            <person name="Blanc-Mathieu R."/>
            <person name="Endo H."/>
            <person name="Kuwata A."/>
            <person name="Ogata H."/>
        </authorList>
    </citation>
    <scope>NUCLEOTIDE SEQUENCE</scope>
</reference>
<dbReference type="PANTHER" id="PTHR12830:SF9">
    <property type="entry name" value="ANAPHASE-PROMOTING COMPLEX SUBUNIT 5"/>
    <property type="match status" value="1"/>
</dbReference>
<keyword evidence="2" id="KW-0498">Mitosis</keyword>
<proteinExistence type="predicted"/>
<sequence length="308" mass="33365">MGFKDVTNDAVINGLANNDLANKTTNGTVGSKHAPKDEVSSILKVPNYASLIRPLSPAYRRLSLKLMKSNLSTFDSYLSSFGTSLTSLTSPPPPNTLQPTPTEPAIQGSKSGKTSMYGVFVRRVVLGMEKRDFQQLVRGYEVTKEYFNESFSEVEREVSFKVKDMTIDDASTSTGSSSDMELDSKDVMQVLNRKISTGFTSSSPPLPPPGSFKASSLPTLSLLSSTSLPPLLLNACLKISSTTGRHPSLSTSAAVLSLSSLYPHTGLVHYLRYLNSLLHLNPADAEDSLHRYSDRAGLREQGCFAMAV</sequence>
<keyword evidence="7" id="KW-1185">Reference proteome</keyword>
<evidence type="ECO:0000313" key="6">
    <source>
        <dbReference type="EMBL" id="GMH52963.1"/>
    </source>
</evidence>
<organism evidence="6 7">
    <name type="scientific">Triparma retinervis</name>
    <dbReference type="NCBI Taxonomy" id="2557542"/>
    <lineage>
        <taxon>Eukaryota</taxon>
        <taxon>Sar</taxon>
        <taxon>Stramenopiles</taxon>
        <taxon>Ochrophyta</taxon>
        <taxon>Bolidophyceae</taxon>
        <taxon>Parmales</taxon>
        <taxon>Triparmaceae</taxon>
        <taxon>Triparma</taxon>
    </lineage>
</organism>
<gene>
    <name evidence="6" type="ORF">TrRE_jg2907</name>
</gene>
<keyword evidence="3" id="KW-0833">Ubl conjugation pathway</keyword>
<dbReference type="GO" id="GO:0005680">
    <property type="term" value="C:anaphase-promoting complex"/>
    <property type="evidence" value="ECO:0007669"/>
    <property type="project" value="InterPro"/>
</dbReference>